<keyword evidence="3" id="KW-1185">Reference proteome</keyword>
<dbReference type="InterPro" id="IPR011008">
    <property type="entry name" value="Dimeric_a/b-barrel"/>
</dbReference>
<organism evidence="2 3">
    <name type="scientific">Lacihabitans lacunae</name>
    <dbReference type="NCBI Taxonomy" id="1028214"/>
    <lineage>
        <taxon>Bacteria</taxon>
        <taxon>Pseudomonadati</taxon>
        <taxon>Bacteroidota</taxon>
        <taxon>Cytophagia</taxon>
        <taxon>Cytophagales</taxon>
        <taxon>Leadbetterellaceae</taxon>
        <taxon>Lacihabitans</taxon>
    </lineage>
</organism>
<dbReference type="InterPro" id="IPR007138">
    <property type="entry name" value="ABM_dom"/>
</dbReference>
<dbReference type="RefSeq" id="WP_379837701.1">
    <property type="nucleotide sequence ID" value="NZ_JBHRYQ010000001.1"/>
</dbReference>
<evidence type="ECO:0000313" key="3">
    <source>
        <dbReference type="Proteomes" id="UP001595616"/>
    </source>
</evidence>
<dbReference type="PANTHER" id="PTHR33336">
    <property type="entry name" value="QUINOL MONOOXYGENASE YGIN-RELATED"/>
    <property type="match status" value="1"/>
</dbReference>
<keyword evidence="2" id="KW-0560">Oxidoreductase</keyword>
<dbReference type="Proteomes" id="UP001595616">
    <property type="component" value="Unassembled WGS sequence"/>
</dbReference>
<reference evidence="3" key="1">
    <citation type="journal article" date="2019" name="Int. J. Syst. Evol. Microbiol.">
        <title>The Global Catalogue of Microorganisms (GCM) 10K type strain sequencing project: providing services to taxonomists for standard genome sequencing and annotation.</title>
        <authorList>
            <consortium name="The Broad Institute Genomics Platform"/>
            <consortium name="The Broad Institute Genome Sequencing Center for Infectious Disease"/>
            <person name="Wu L."/>
            <person name="Ma J."/>
        </authorList>
    </citation>
    <scope>NUCLEOTIDE SEQUENCE [LARGE SCALE GENOMIC DNA]</scope>
    <source>
        <strain evidence="3">CECT 7956</strain>
    </source>
</reference>
<dbReference type="EC" id="1.-.-.-" evidence="2"/>
<protein>
    <submittedName>
        <fullName evidence="2">Quinol monooxygenase</fullName>
        <ecNumber evidence="2">1.-.-.-</ecNumber>
    </submittedName>
</protein>
<keyword evidence="2" id="KW-0503">Monooxygenase</keyword>
<dbReference type="PANTHER" id="PTHR33336:SF15">
    <property type="entry name" value="ABM DOMAIN-CONTAINING PROTEIN"/>
    <property type="match status" value="1"/>
</dbReference>
<name>A0ABV7YVX9_9BACT</name>
<gene>
    <name evidence="2" type="ORF">ACFOOI_10300</name>
</gene>
<dbReference type="SUPFAM" id="SSF54909">
    <property type="entry name" value="Dimeric alpha+beta barrel"/>
    <property type="match status" value="1"/>
</dbReference>
<dbReference type="Gene3D" id="3.30.70.100">
    <property type="match status" value="1"/>
</dbReference>
<dbReference type="PROSITE" id="PS51725">
    <property type="entry name" value="ABM"/>
    <property type="match status" value="1"/>
</dbReference>
<feature type="domain" description="ABM" evidence="1">
    <location>
        <begin position="2"/>
        <end position="90"/>
    </location>
</feature>
<dbReference type="Pfam" id="PF03992">
    <property type="entry name" value="ABM"/>
    <property type="match status" value="1"/>
</dbReference>
<dbReference type="InterPro" id="IPR050744">
    <property type="entry name" value="AI-2_Isomerase_LsrG"/>
</dbReference>
<comment type="caution">
    <text evidence="2">The sequence shown here is derived from an EMBL/GenBank/DDBJ whole genome shotgun (WGS) entry which is preliminary data.</text>
</comment>
<dbReference type="EMBL" id="JBHRYQ010000001">
    <property type="protein sequence ID" value="MFC3811046.1"/>
    <property type="molecule type" value="Genomic_DNA"/>
</dbReference>
<sequence length="94" mass="10811">MVTLIAKLEAKPGKEDETLTALQILVEKTTQEPGNIDYILHQEKENKCAFVFYERFKDMEAFDAHSASSYIQEFRASAAELLERPGQITFLERK</sequence>
<accession>A0ABV7YVX9</accession>
<evidence type="ECO:0000313" key="2">
    <source>
        <dbReference type="EMBL" id="MFC3811046.1"/>
    </source>
</evidence>
<evidence type="ECO:0000259" key="1">
    <source>
        <dbReference type="PROSITE" id="PS51725"/>
    </source>
</evidence>
<dbReference type="GO" id="GO:0004497">
    <property type="term" value="F:monooxygenase activity"/>
    <property type="evidence" value="ECO:0007669"/>
    <property type="project" value="UniProtKB-KW"/>
</dbReference>
<proteinExistence type="predicted"/>